<reference evidence="1" key="1">
    <citation type="submission" date="2015-08" db="EMBL/GenBank/DDBJ databases">
        <title>Complete DNA Sequence of Pseudomonas syringae pv. actinidiae, the Causal Agent of Kiwifruit Canker Disease.</title>
        <authorList>
            <person name="Rikkerink E.H.A."/>
            <person name="Fineran P.C."/>
        </authorList>
    </citation>
    <scope>NUCLEOTIDE SEQUENCE</scope>
    <source>
        <strain evidence="1">DSM 13666</strain>
    </source>
</reference>
<dbReference type="OMA" id="YMPVRRM"/>
<organism evidence="1">
    <name type="scientific">Halalkalibacterium halodurans</name>
    <name type="common">Bacillus halodurans</name>
    <dbReference type="NCBI Taxonomy" id="86665"/>
    <lineage>
        <taxon>Bacteria</taxon>
        <taxon>Bacillati</taxon>
        <taxon>Bacillota</taxon>
        <taxon>Bacilli</taxon>
        <taxon>Bacillales</taxon>
        <taxon>Bacillaceae</taxon>
        <taxon>Halalkalibacterium (ex Joshi et al. 2022)</taxon>
    </lineage>
</organism>
<sequence>MTKKKKQRFEVGEHETIAECLARMEKAGYVPIRRMEKPVFEEKSIGGKKEYVPVRQQIVFEGQLK</sequence>
<proteinExistence type="predicted"/>
<gene>
    <name evidence="1" type="ORF">AMD02_18380</name>
</gene>
<evidence type="ECO:0000313" key="1">
    <source>
        <dbReference type="EMBL" id="KOO36161.1"/>
    </source>
</evidence>
<dbReference type="InterPro" id="IPR025930">
    <property type="entry name" value="NETI"/>
</dbReference>
<dbReference type="PATRIC" id="fig|136160.3.peg.3637"/>
<accession>A0A0M0KBE4</accession>
<comment type="caution">
    <text evidence="1">The sequence shown here is derived from an EMBL/GenBank/DDBJ whole genome shotgun (WGS) entry which is preliminary data.</text>
</comment>
<protein>
    <recommendedName>
        <fullName evidence="2">NETI protein</fullName>
    </recommendedName>
</protein>
<dbReference type="GeneID" id="87596194"/>
<dbReference type="AlphaFoldDB" id="A0A0M0KBE4"/>
<dbReference type="EMBL" id="LILD01000014">
    <property type="protein sequence ID" value="KOO36161.1"/>
    <property type="molecule type" value="Genomic_DNA"/>
</dbReference>
<evidence type="ECO:0008006" key="2">
    <source>
        <dbReference type="Google" id="ProtNLM"/>
    </source>
</evidence>
<dbReference type="RefSeq" id="WP_010896798.1">
    <property type="nucleotide sequence ID" value="NZ_CP040441.1"/>
</dbReference>
<name>A0A0M0KBE4_ALKHA</name>
<dbReference type="Pfam" id="PF14044">
    <property type="entry name" value="NETI"/>
    <property type="match status" value="1"/>
</dbReference>